<feature type="transmembrane region" description="Helical" evidence="1">
    <location>
        <begin position="159"/>
        <end position="176"/>
    </location>
</feature>
<comment type="caution">
    <text evidence="2">The sequence shown here is derived from an EMBL/GenBank/DDBJ whole genome shotgun (WGS) entry which is preliminary data.</text>
</comment>
<keyword evidence="1" id="KW-0472">Membrane</keyword>
<evidence type="ECO:0008006" key="4">
    <source>
        <dbReference type="Google" id="ProtNLM"/>
    </source>
</evidence>
<proteinExistence type="predicted"/>
<dbReference type="RefSeq" id="WP_345480655.1">
    <property type="nucleotide sequence ID" value="NZ_BAABLP010000003.1"/>
</dbReference>
<feature type="transmembrane region" description="Helical" evidence="1">
    <location>
        <begin position="355"/>
        <end position="373"/>
    </location>
</feature>
<keyword evidence="3" id="KW-1185">Reference proteome</keyword>
<dbReference type="Proteomes" id="UP001500121">
    <property type="component" value="Unassembled WGS sequence"/>
</dbReference>
<feature type="transmembrane region" description="Helical" evidence="1">
    <location>
        <begin position="113"/>
        <end position="130"/>
    </location>
</feature>
<feature type="transmembrane region" description="Helical" evidence="1">
    <location>
        <begin position="306"/>
        <end position="324"/>
    </location>
</feature>
<keyword evidence="1" id="KW-1133">Transmembrane helix</keyword>
<evidence type="ECO:0000313" key="3">
    <source>
        <dbReference type="Proteomes" id="UP001500121"/>
    </source>
</evidence>
<gene>
    <name evidence="2" type="ORF">GCM10025783_16710</name>
</gene>
<feature type="transmembrane region" description="Helical" evidence="1">
    <location>
        <begin position="221"/>
        <end position="240"/>
    </location>
</feature>
<organism evidence="2 3">
    <name type="scientific">Amnibacterium soli</name>
    <dbReference type="NCBI Taxonomy" id="1282736"/>
    <lineage>
        <taxon>Bacteria</taxon>
        <taxon>Bacillati</taxon>
        <taxon>Actinomycetota</taxon>
        <taxon>Actinomycetes</taxon>
        <taxon>Micrococcales</taxon>
        <taxon>Microbacteriaceae</taxon>
        <taxon>Amnibacterium</taxon>
    </lineage>
</organism>
<evidence type="ECO:0000256" key="1">
    <source>
        <dbReference type="SAM" id="Phobius"/>
    </source>
</evidence>
<sequence>MIRTPTLQRPERAPVAPLRAPGRLLPVGPVAVAIGALAFAIRLAVMLRGGGLTGMGGYDDGVYYAAGDALVHGRIPYADFLLLHPPGVALAVAPFAAFGSLTADPAGLTAARLAFELIGGLNTALIVVILRRWGWAAALTGGVLYAVLPPAVWAERSVLLEPLGTLGVLLAVLLLQRARTGRGVLLAGLAAGWSADVKIWYVVPIAVLALCTPGMRDRLRFALGAALAVAIVWGPSLLAAPQAMVREVVLDQIGRPRQPGLVHRLAGILGAHAAAGLHLRTVTLALTAAVALAVVLTLLTRGARVFAVLLLADAAVLLLSPSWFRHYGGLTAPPLALCAGIGVQRVAQLLPARRVVLPVLAAGVAAALLLAGLHLDDRIRSGFAVPAAFSAAVDRTPGCITSDDPTVLESTGLLSRDLADARCPVWPDVTGWTYDRADVRLPDGRPVPRPRNAIWQRLVLHHLRSGDATIPIRPSTGLSARSRAVLDAGSPLVHVGRFVLRPTDRR</sequence>
<evidence type="ECO:0000313" key="2">
    <source>
        <dbReference type="EMBL" id="GAA4745518.1"/>
    </source>
</evidence>
<dbReference type="EMBL" id="BAABLP010000003">
    <property type="protein sequence ID" value="GAA4745518.1"/>
    <property type="molecule type" value="Genomic_DNA"/>
</dbReference>
<feature type="transmembrane region" description="Helical" evidence="1">
    <location>
        <begin position="135"/>
        <end position="153"/>
    </location>
</feature>
<name>A0ABP8Z3F4_9MICO</name>
<reference evidence="3" key="1">
    <citation type="journal article" date="2019" name="Int. J. Syst. Evol. Microbiol.">
        <title>The Global Catalogue of Microorganisms (GCM) 10K type strain sequencing project: providing services to taxonomists for standard genome sequencing and annotation.</title>
        <authorList>
            <consortium name="The Broad Institute Genomics Platform"/>
            <consortium name="The Broad Institute Genome Sequencing Center for Infectious Disease"/>
            <person name="Wu L."/>
            <person name="Ma J."/>
        </authorList>
    </citation>
    <scope>NUCLEOTIDE SEQUENCE [LARGE SCALE GENOMIC DNA]</scope>
    <source>
        <strain evidence="3">JCM 19015</strain>
    </source>
</reference>
<feature type="transmembrane region" description="Helical" evidence="1">
    <location>
        <begin position="283"/>
        <end position="299"/>
    </location>
</feature>
<protein>
    <recommendedName>
        <fullName evidence="4">Glycosyltransferase RgtA/B/C/D-like domain-containing protein</fullName>
    </recommendedName>
</protein>
<keyword evidence="1" id="KW-0812">Transmembrane</keyword>
<feature type="transmembrane region" description="Helical" evidence="1">
    <location>
        <begin position="24"/>
        <end position="45"/>
    </location>
</feature>
<accession>A0ABP8Z3F4</accession>